<dbReference type="HAMAP" id="MF_02126">
    <property type="entry name" value="RF_methyltr_PrmC"/>
    <property type="match status" value="1"/>
</dbReference>
<dbReference type="Pfam" id="PF17827">
    <property type="entry name" value="PrmC_N"/>
    <property type="match status" value="1"/>
</dbReference>
<feature type="binding site" evidence="5">
    <location>
        <position position="144"/>
    </location>
    <ligand>
        <name>S-adenosyl-L-methionine</name>
        <dbReference type="ChEBI" id="CHEBI:59789"/>
    </ligand>
</feature>
<protein>
    <recommendedName>
        <fullName evidence="5">Release factor glutamine methyltransferase</fullName>
        <shortName evidence="5">RF MTase</shortName>
        <ecNumber evidence="5">2.1.1.297</ecNumber>
    </recommendedName>
    <alternativeName>
        <fullName evidence="5">N5-glutamine methyltransferase PrmC</fullName>
    </alternativeName>
    <alternativeName>
        <fullName evidence="5">Protein-(glutamine-N5) MTase PrmC</fullName>
    </alternativeName>
    <alternativeName>
        <fullName evidence="5">Protein-glutamine N-methyltransferase PrmC</fullName>
    </alternativeName>
</protein>
<dbReference type="InterPro" id="IPR004556">
    <property type="entry name" value="HemK-like"/>
</dbReference>
<evidence type="ECO:0000256" key="2">
    <source>
        <dbReference type="ARBA" id="ARBA00022679"/>
    </source>
</evidence>
<comment type="catalytic activity">
    <reaction evidence="4 5">
        <text>L-glutaminyl-[peptide chain release factor] + S-adenosyl-L-methionine = N(5)-methyl-L-glutaminyl-[peptide chain release factor] + S-adenosyl-L-homocysteine + H(+)</text>
        <dbReference type="Rhea" id="RHEA:42896"/>
        <dbReference type="Rhea" id="RHEA-COMP:10271"/>
        <dbReference type="Rhea" id="RHEA-COMP:10272"/>
        <dbReference type="ChEBI" id="CHEBI:15378"/>
        <dbReference type="ChEBI" id="CHEBI:30011"/>
        <dbReference type="ChEBI" id="CHEBI:57856"/>
        <dbReference type="ChEBI" id="CHEBI:59789"/>
        <dbReference type="ChEBI" id="CHEBI:61891"/>
        <dbReference type="EC" id="2.1.1.297"/>
    </reaction>
</comment>
<dbReference type="Gene3D" id="1.10.8.10">
    <property type="entry name" value="DNA helicase RuvA subunit, C-terminal domain"/>
    <property type="match status" value="1"/>
</dbReference>
<comment type="function">
    <text evidence="5">Methylates the class 1 translation termination release factors RF1/PrfA and RF2/PrfB on the glutamine residue of the universally conserved GGQ motif.</text>
</comment>
<evidence type="ECO:0000256" key="5">
    <source>
        <dbReference type="HAMAP-Rule" id="MF_02126"/>
    </source>
</evidence>
<dbReference type="InterPro" id="IPR029063">
    <property type="entry name" value="SAM-dependent_MTases_sf"/>
</dbReference>
<keyword evidence="2 5" id="KW-0808">Transferase</keyword>
<evidence type="ECO:0000313" key="8">
    <source>
        <dbReference type="EMBL" id="MFD1703172.1"/>
    </source>
</evidence>
<proteinExistence type="inferred from homology"/>
<dbReference type="EMBL" id="JBHUER010000006">
    <property type="protein sequence ID" value="MFD1703172.1"/>
    <property type="molecule type" value="Genomic_DNA"/>
</dbReference>
<dbReference type="PANTHER" id="PTHR18895:SF74">
    <property type="entry name" value="MTRF1L RELEASE FACTOR GLUTAMINE METHYLTRANSFERASE"/>
    <property type="match status" value="1"/>
</dbReference>
<dbReference type="InterPro" id="IPR019874">
    <property type="entry name" value="RF_methyltr_PrmC"/>
</dbReference>
<dbReference type="GO" id="GO:0102559">
    <property type="term" value="F:peptide chain release factor N(5)-glutamine methyltransferase activity"/>
    <property type="evidence" value="ECO:0007669"/>
    <property type="project" value="UniProtKB-EC"/>
</dbReference>
<feature type="binding site" evidence="5">
    <location>
        <position position="187"/>
    </location>
    <ligand>
        <name>S-adenosyl-L-methionine</name>
        <dbReference type="ChEBI" id="CHEBI:59789"/>
    </ligand>
</feature>
<dbReference type="PANTHER" id="PTHR18895">
    <property type="entry name" value="HEMK METHYLTRANSFERASE"/>
    <property type="match status" value="1"/>
</dbReference>
<feature type="binding site" evidence="5">
    <location>
        <begin position="187"/>
        <end position="190"/>
    </location>
    <ligand>
        <name>substrate</name>
    </ligand>
</feature>
<comment type="caution">
    <text evidence="8">The sequence shown here is derived from an EMBL/GenBank/DDBJ whole genome shotgun (WGS) entry which is preliminary data.</text>
</comment>
<gene>
    <name evidence="5 8" type="primary">prmC</name>
    <name evidence="8" type="ORF">ACFSCV_09155</name>
</gene>
<dbReference type="CDD" id="cd02440">
    <property type="entry name" value="AdoMet_MTases"/>
    <property type="match status" value="1"/>
</dbReference>
<dbReference type="Gene3D" id="3.40.50.150">
    <property type="entry name" value="Vaccinia Virus protein VP39"/>
    <property type="match status" value="1"/>
</dbReference>
<comment type="similarity">
    <text evidence="5">Belongs to the protein N5-glutamine methyltransferase family. PrmC subfamily.</text>
</comment>
<accession>A0ABW4K4V9</accession>
<keyword evidence="9" id="KW-1185">Reference proteome</keyword>
<dbReference type="GO" id="GO:0032259">
    <property type="term" value="P:methylation"/>
    <property type="evidence" value="ECO:0007669"/>
    <property type="project" value="UniProtKB-KW"/>
</dbReference>
<dbReference type="SUPFAM" id="SSF53335">
    <property type="entry name" value="S-adenosyl-L-methionine-dependent methyltransferases"/>
    <property type="match status" value="1"/>
</dbReference>
<reference evidence="9" key="1">
    <citation type="journal article" date="2019" name="Int. J. Syst. Evol. Microbiol.">
        <title>The Global Catalogue of Microorganisms (GCM) 10K type strain sequencing project: providing services to taxonomists for standard genome sequencing and annotation.</title>
        <authorList>
            <consortium name="The Broad Institute Genomics Platform"/>
            <consortium name="The Broad Institute Genome Sequencing Center for Infectious Disease"/>
            <person name="Wu L."/>
            <person name="Ma J."/>
        </authorList>
    </citation>
    <scope>NUCLEOTIDE SEQUENCE [LARGE SCALE GENOMIC DNA]</scope>
    <source>
        <strain evidence="9">KCTC 23707</strain>
    </source>
</reference>
<evidence type="ECO:0000259" key="7">
    <source>
        <dbReference type="Pfam" id="PF17827"/>
    </source>
</evidence>
<dbReference type="InterPro" id="IPR002052">
    <property type="entry name" value="DNA_methylase_N6_adenine_CS"/>
</dbReference>
<dbReference type="InterPro" id="IPR050320">
    <property type="entry name" value="N5-glutamine_MTase"/>
</dbReference>
<feature type="domain" description="Methyltransferase small" evidence="6">
    <location>
        <begin position="116"/>
        <end position="193"/>
    </location>
</feature>
<evidence type="ECO:0000256" key="4">
    <source>
        <dbReference type="ARBA" id="ARBA00048391"/>
    </source>
</evidence>
<name>A0ABW4K4V9_9HYPH</name>
<evidence type="ECO:0000256" key="3">
    <source>
        <dbReference type="ARBA" id="ARBA00022691"/>
    </source>
</evidence>
<dbReference type="RefSeq" id="WP_378799142.1">
    <property type="nucleotide sequence ID" value="NZ_JBHUER010000006.1"/>
</dbReference>
<organism evidence="8 9">
    <name type="scientific">Methylopila henanensis</name>
    <dbReference type="NCBI Taxonomy" id="873516"/>
    <lineage>
        <taxon>Bacteria</taxon>
        <taxon>Pseudomonadati</taxon>
        <taxon>Pseudomonadota</taxon>
        <taxon>Alphaproteobacteria</taxon>
        <taxon>Hyphomicrobiales</taxon>
        <taxon>Methylopilaceae</taxon>
        <taxon>Methylopila</taxon>
    </lineage>
</organism>
<feature type="binding site" evidence="5">
    <location>
        <position position="173"/>
    </location>
    <ligand>
        <name>S-adenosyl-L-methionine</name>
        <dbReference type="ChEBI" id="CHEBI:59789"/>
    </ligand>
</feature>
<feature type="domain" description="Release factor glutamine methyltransferase N-terminal" evidence="7">
    <location>
        <begin position="6"/>
        <end position="75"/>
    </location>
</feature>
<feature type="binding site" evidence="5">
    <location>
        <begin position="121"/>
        <end position="125"/>
    </location>
    <ligand>
        <name>S-adenosyl-L-methionine</name>
        <dbReference type="ChEBI" id="CHEBI:59789"/>
    </ligand>
</feature>
<dbReference type="PROSITE" id="PS00092">
    <property type="entry name" value="N6_MTASE"/>
    <property type="match status" value="1"/>
</dbReference>
<dbReference type="InterPro" id="IPR007848">
    <property type="entry name" value="Small_mtfrase_dom"/>
</dbReference>
<evidence type="ECO:0000256" key="1">
    <source>
        <dbReference type="ARBA" id="ARBA00022603"/>
    </source>
</evidence>
<evidence type="ECO:0000313" key="9">
    <source>
        <dbReference type="Proteomes" id="UP001597308"/>
    </source>
</evidence>
<dbReference type="InterPro" id="IPR040758">
    <property type="entry name" value="PrmC_N"/>
</dbReference>
<dbReference type="NCBIfam" id="TIGR00536">
    <property type="entry name" value="hemK_fam"/>
    <property type="match status" value="1"/>
</dbReference>
<dbReference type="EC" id="2.1.1.297" evidence="5"/>
<evidence type="ECO:0000259" key="6">
    <source>
        <dbReference type="Pfam" id="PF05175"/>
    </source>
</evidence>
<keyword evidence="3 5" id="KW-0949">S-adenosyl-L-methionine</keyword>
<dbReference type="Pfam" id="PF05175">
    <property type="entry name" value="MTS"/>
    <property type="match status" value="1"/>
</dbReference>
<dbReference type="Proteomes" id="UP001597308">
    <property type="component" value="Unassembled WGS sequence"/>
</dbReference>
<keyword evidence="1 5" id="KW-0489">Methyltransferase</keyword>
<sequence length="284" mass="28929">MTIGRALREAAARLAEAGVDTPDLDARVLAGQAFGLDRAGLIAQADAPAPREAAAELAALVDRRVAGEPVARILGRREFWGLDFALAPATLTPRPDTETLVEEALKRAGPRDRPLAIADLGTGTGCILLALLNERPNAFGVGVDRSAEAAAAARANAVALGLGARSAFVAGDWTTALKGGFDLVVSNPPYIASADIGGLDVEVREHDPLAALDGGADGLDAYRAIVADLPRLLAPEGVAVLELGAGQEDEVAALARDAGLAVLGPARRDLGGVPRALALGRVAS</sequence>
<dbReference type="NCBIfam" id="TIGR03534">
    <property type="entry name" value="RF_mod_PrmC"/>
    <property type="match status" value="1"/>
</dbReference>